<dbReference type="InterPro" id="IPR017927">
    <property type="entry name" value="FAD-bd_FR_type"/>
</dbReference>
<dbReference type="Pfam" id="PF08021">
    <property type="entry name" value="FAD_binding_9"/>
    <property type="match status" value="1"/>
</dbReference>
<dbReference type="Gene3D" id="2.40.30.10">
    <property type="entry name" value="Translation factors"/>
    <property type="match status" value="1"/>
</dbReference>
<dbReference type="PANTHER" id="PTHR30157:SF0">
    <property type="entry name" value="NADPH-DEPENDENT FERRIC-CHELATE REDUCTASE"/>
    <property type="match status" value="1"/>
</dbReference>
<gene>
    <name evidence="2" type="ORF">JOF48_001352</name>
</gene>
<feature type="domain" description="FAD-binding FR-type" evidence="1">
    <location>
        <begin position="27"/>
        <end position="184"/>
    </location>
</feature>
<dbReference type="EMBL" id="JAGIOI010000001">
    <property type="protein sequence ID" value="MBP2412553.1"/>
    <property type="molecule type" value="Genomic_DNA"/>
</dbReference>
<proteinExistence type="predicted"/>
<dbReference type="Proteomes" id="UP000711614">
    <property type="component" value="Unassembled WGS sequence"/>
</dbReference>
<dbReference type="PANTHER" id="PTHR30157">
    <property type="entry name" value="FERRIC REDUCTASE, NADPH-DEPENDENT"/>
    <property type="match status" value="1"/>
</dbReference>
<dbReference type="InterPro" id="IPR039374">
    <property type="entry name" value="SIP_fam"/>
</dbReference>
<dbReference type="Gene3D" id="3.40.50.80">
    <property type="entry name" value="Nucleotide-binding domain of ferredoxin-NADP reductase (FNR) module"/>
    <property type="match status" value="1"/>
</dbReference>
<dbReference type="Pfam" id="PF04954">
    <property type="entry name" value="SIP"/>
    <property type="match status" value="1"/>
</dbReference>
<evidence type="ECO:0000313" key="3">
    <source>
        <dbReference type="Proteomes" id="UP000711614"/>
    </source>
</evidence>
<dbReference type="InterPro" id="IPR013113">
    <property type="entry name" value="SIP_FAD-bd"/>
</dbReference>
<organism evidence="2 3">
    <name type="scientific">Arthrobacter stackebrandtii</name>
    <dbReference type="NCBI Taxonomy" id="272161"/>
    <lineage>
        <taxon>Bacteria</taxon>
        <taxon>Bacillati</taxon>
        <taxon>Actinomycetota</taxon>
        <taxon>Actinomycetes</taxon>
        <taxon>Micrococcales</taxon>
        <taxon>Micrococcaceae</taxon>
        <taxon>Arthrobacter</taxon>
    </lineage>
</organism>
<keyword evidence="3" id="KW-1185">Reference proteome</keyword>
<accession>A0ABS4YUT7</accession>
<reference evidence="2 3" key="1">
    <citation type="submission" date="2021-03" db="EMBL/GenBank/DDBJ databases">
        <title>Sequencing the genomes of 1000 actinobacteria strains.</title>
        <authorList>
            <person name="Klenk H.-P."/>
        </authorList>
    </citation>
    <scope>NUCLEOTIDE SEQUENCE [LARGE SCALE GENOMIC DNA]</scope>
    <source>
        <strain evidence="2 3">DSM 16005</strain>
    </source>
</reference>
<comment type="caution">
    <text evidence="2">The sequence shown here is derived from an EMBL/GenBank/DDBJ whole genome shotgun (WGS) entry which is preliminary data.</text>
</comment>
<dbReference type="InterPro" id="IPR039261">
    <property type="entry name" value="FNR_nucleotide-bd"/>
</dbReference>
<dbReference type="CDD" id="cd06193">
    <property type="entry name" value="siderophore_interacting"/>
    <property type="match status" value="1"/>
</dbReference>
<dbReference type="PROSITE" id="PS51384">
    <property type="entry name" value="FAD_FR"/>
    <property type="match status" value="1"/>
</dbReference>
<name>A0ABS4YUT7_9MICC</name>
<evidence type="ECO:0000259" key="1">
    <source>
        <dbReference type="PROSITE" id="PS51384"/>
    </source>
</evidence>
<protein>
    <submittedName>
        <fullName evidence="2">NADPH-dependent ferric siderophore reductase</fullName>
    </submittedName>
</protein>
<dbReference type="RefSeq" id="WP_209678756.1">
    <property type="nucleotide sequence ID" value="NZ_JAGIOI010000001.1"/>
</dbReference>
<sequence length="343" mass="35981">MSSTVEERAVDAVAGAGGAAGDGIRPIRAFELEVSAVEQLTPHFRRITFRGADLDLFGSNADGQTLDLRIKVMIPSPGHPLPALSADRGSLRDDWYQKWRELDESVRGVMRTYTVRALRPAVAAAGGRPAVPAELDVDFVLHLDSGQADGSPGAASGPAAEWAAAAQPGDAMTVIGPCARWGDCVGIEFAPGSAERVLLVGDETAVPAIAAILENLPEHVSGHAVLEVPSAADFLDLSVPPGVEVRWLARGDGAHGESLARSVGTIVVPAACDVGEEPEDVDVDATILWETPAASSGHGLYAWLAGEAATIRGLRRYLVRDVGMDRNSVAFMGYWRKGQALPG</sequence>
<evidence type="ECO:0000313" key="2">
    <source>
        <dbReference type="EMBL" id="MBP2412553.1"/>
    </source>
</evidence>
<dbReference type="InterPro" id="IPR007037">
    <property type="entry name" value="SIP_rossman_dom"/>
</dbReference>